<name>A0A971M2Z5_9BACT</name>
<dbReference type="InterPro" id="IPR021109">
    <property type="entry name" value="Peptidase_aspartic_dom_sf"/>
</dbReference>
<protein>
    <recommendedName>
        <fullName evidence="3">Peptidase A2 domain-containing protein</fullName>
    </recommendedName>
</protein>
<reference evidence="1" key="2">
    <citation type="submission" date="2020-01" db="EMBL/GenBank/DDBJ databases">
        <authorList>
            <person name="Campanaro S."/>
        </authorList>
    </citation>
    <scope>NUCLEOTIDE SEQUENCE</scope>
    <source>
        <strain evidence="1">AS06rmzACSIP_7</strain>
    </source>
</reference>
<evidence type="ECO:0008006" key="3">
    <source>
        <dbReference type="Google" id="ProtNLM"/>
    </source>
</evidence>
<gene>
    <name evidence="1" type="ORF">GXY80_06155</name>
</gene>
<dbReference type="AlphaFoldDB" id="A0A971M2Z5"/>
<organism evidence="1 2">
    <name type="scientific">Syntrophorhabdus aromaticivorans</name>
    <dbReference type="NCBI Taxonomy" id="328301"/>
    <lineage>
        <taxon>Bacteria</taxon>
        <taxon>Pseudomonadati</taxon>
        <taxon>Thermodesulfobacteriota</taxon>
        <taxon>Syntrophorhabdia</taxon>
        <taxon>Syntrophorhabdales</taxon>
        <taxon>Syntrophorhabdaceae</taxon>
        <taxon>Syntrophorhabdus</taxon>
    </lineage>
</organism>
<sequence>MPIRDCPLTINDGDSLVAYLPVTIVNPHTGKVLKANALVDTGSDECCSIPISVAKILGHKLEKGDKRRTITGNGEGDGWAHTTKISIHHPESEDVIFTISESLINFMDVPWVVLGVIGFLEYFKLTMNYPKKNFSLTRPFVGP</sequence>
<dbReference type="EMBL" id="JAAYEE010000101">
    <property type="protein sequence ID" value="NLW35052.1"/>
    <property type="molecule type" value="Genomic_DNA"/>
</dbReference>
<reference evidence="1" key="1">
    <citation type="journal article" date="2020" name="Biotechnol. Biofuels">
        <title>New insights from the biogas microbiome by comprehensive genome-resolved metagenomics of nearly 1600 species originating from multiple anaerobic digesters.</title>
        <authorList>
            <person name="Campanaro S."/>
            <person name="Treu L."/>
            <person name="Rodriguez-R L.M."/>
            <person name="Kovalovszki A."/>
            <person name="Ziels R.M."/>
            <person name="Maus I."/>
            <person name="Zhu X."/>
            <person name="Kougias P.G."/>
            <person name="Basile A."/>
            <person name="Luo G."/>
            <person name="Schluter A."/>
            <person name="Konstantinidis K.T."/>
            <person name="Angelidaki I."/>
        </authorList>
    </citation>
    <scope>NUCLEOTIDE SEQUENCE</scope>
    <source>
        <strain evidence="1">AS06rmzACSIP_7</strain>
    </source>
</reference>
<dbReference type="Gene3D" id="2.40.70.10">
    <property type="entry name" value="Acid Proteases"/>
    <property type="match status" value="1"/>
</dbReference>
<proteinExistence type="predicted"/>
<evidence type="ECO:0000313" key="1">
    <source>
        <dbReference type="EMBL" id="NLW35052.1"/>
    </source>
</evidence>
<dbReference type="Proteomes" id="UP000777265">
    <property type="component" value="Unassembled WGS sequence"/>
</dbReference>
<comment type="caution">
    <text evidence="1">The sequence shown here is derived from an EMBL/GenBank/DDBJ whole genome shotgun (WGS) entry which is preliminary data.</text>
</comment>
<accession>A0A971M2Z5</accession>
<evidence type="ECO:0000313" key="2">
    <source>
        <dbReference type="Proteomes" id="UP000777265"/>
    </source>
</evidence>